<keyword evidence="6 18" id="KW-0053">Apoptosis</keyword>
<keyword evidence="12 18" id="KW-0804">Transcription</keyword>
<evidence type="ECO:0000256" key="16">
    <source>
        <dbReference type="PIRSR" id="PIRSR602117-2"/>
    </source>
</evidence>
<evidence type="ECO:0000256" key="3">
    <source>
        <dbReference type="ARBA" id="ARBA00017135"/>
    </source>
</evidence>
<dbReference type="PANTHER" id="PTHR11447:SF6">
    <property type="entry name" value="CELLULAR TUMOR ANTIGEN P53"/>
    <property type="match status" value="1"/>
</dbReference>
<keyword evidence="5" id="KW-0597">Phosphoprotein</keyword>
<protein>
    <recommendedName>
        <fullName evidence="3 18">Cellular tumor antigen p53</fullName>
    </recommendedName>
</protein>
<feature type="cross-link" description="Glycyl lysine isopeptide (Lys-Gly) (interchain with G-Cter in ubiquitin)" evidence="17">
    <location>
        <position position="280"/>
    </location>
</feature>
<dbReference type="CDD" id="cd08367">
    <property type="entry name" value="P53"/>
    <property type="match status" value="1"/>
</dbReference>
<gene>
    <name evidence="24 25" type="primary">LOC115816578</name>
</gene>
<dbReference type="InterPro" id="IPR002117">
    <property type="entry name" value="p53_tumour_suppressor"/>
</dbReference>
<feature type="binding site" evidence="15">
    <location>
        <position position="167"/>
    </location>
    <ligand>
        <name>Zn(2+)</name>
        <dbReference type="ChEBI" id="CHEBI:29105"/>
    </ligand>
</feature>
<sequence length="396" mass="44286">MGDMDSANLPMSQDTFQELWMGLDNDMQFGDLMQELQSAEGTTEPYVTFTQDFEDFVQKTLVPEGAPPAPESERLDSLPPPATAVPTTADYPGQYGFQVVFHQSSTAKSATSTFSKKLNKLFCQLAKPCPMEIVLEREPPQGALVRAMAVYKEPRFISDVVLRCPHHQTVAESNEEVAQRSHLIRMEGGQRAQYQEDTNTKRQSVTVPYERPQLGSTGTTILLNYMCHSSCMGGMNRRPILTIVTLETHDGKVLGRRCFEVRVCACPGRDLKSEEEKIVKKQGGEKVAMGTKRKAQVLESPRESQSTAKPGSSKKTKTDSSGEEDVFVLHVRGRERFEMFKRLNDSLELMDLMPAADQEKYRQKQAAKSVLVSEPGPVQPKNGKRLLTKDERSDTD</sequence>
<comment type="cofactor">
    <cofactor evidence="15 18">
        <name>Zn(2+)</name>
        <dbReference type="ChEBI" id="CHEBI:29105"/>
    </cofactor>
    <text evidence="15 18">Binds 1 zinc ion per subunit.</text>
</comment>
<dbReference type="RefSeq" id="XP_030635416.1">
    <property type="nucleotide sequence ID" value="XM_030779556.1"/>
</dbReference>
<keyword evidence="13 18" id="KW-0539">Nucleus</keyword>
<keyword evidence="7 15" id="KW-0479">Metal-binding</keyword>
<dbReference type="GO" id="GO:0051262">
    <property type="term" value="P:protein tetramerization"/>
    <property type="evidence" value="ECO:0007669"/>
    <property type="project" value="InterPro"/>
</dbReference>
<comment type="similarity">
    <text evidence="1 18">Belongs to the p53 family.</text>
</comment>
<dbReference type="InterPro" id="IPR011615">
    <property type="entry name" value="p53_DNA-bd"/>
</dbReference>
<dbReference type="InterPro" id="IPR012346">
    <property type="entry name" value="p53/RUNT-type_TF_DNA-bd_sf"/>
</dbReference>
<evidence type="ECO:0000256" key="1">
    <source>
        <dbReference type="ARBA" id="ARBA00006167"/>
    </source>
</evidence>
<dbReference type="Pfam" id="PF00870">
    <property type="entry name" value="P53"/>
    <property type="match status" value="1"/>
</dbReference>
<dbReference type="InterPro" id="IPR008967">
    <property type="entry name" value="p53-like_TF_DNA-bd_sf"/>
</dbReference>
<dbReference type="Gene3D" id="4.10.170.10">
    <property type="entry name" value="p53-like tetramerisation domain"/>
    <property type="match status" value="1"/>
</dbReference>
<dbReference type="GO" id="GO:0005634">
    <property type="term" value="C:nucleus"/>
    <property type="evidence" value="ECO:0007669"/>
    <property type="project" value="UniProtKB-SubCell"/>
</dbReference>
<dbReference type="Pfam" id="PF07710">
    <property type="entry name" value="P53_tetramer"/>
    <property type="match status" value="1"/>
</dbReference>
<evidence type="ECO:0000256" key="10">
    <source>
        <dbReference type="ARBA" id="ARBA00023125"/>
    </source>
</evidence>
<name>A0A6J2VW82_CHACN</name>
<dbReference type="InterPro" id="IPR036674">
    <property type="entry name" value="p53_tetramer_sf"/>
</dbReference>
<evidence type="ECO:0000313" key="23">
    <source>
        <dbReference type="Proteomes" id="UP000504632"/>
    </source>
</evidence>
<dbReference type="SUPFAM" id="SSF47719">
    <property type="entry name" value="p53 tetramerization domain"/>
    <property type="match status" value="1"/>
</dbReference>
<evidence type="ECO:0000256" key="6">
    <source>
        <dbReference type="ARBA" id="ARBA00022703"/>
    </source>
</evidence>
<dbReference type="Proteomes" id="UP000504632">
    <property type="component" value="Chromosome 7"/>
</dbReference>
<dbReference type="Gene3D" id="2.60.40.720">
    <property type="match status" value="1"/>
</dbReference>
<feature type="compositionally biased region" description="Basic and acidic residues" evidence="19">
    <location>
        <begin position="387"/>
        <end position="396"/>
    </location>
</feature>
<feature type="binding site" evidence="15">
    <location>
        <position position="164"/>
    </location>
    <ligand>
        <name>Zn(2+)</name>
        <dbReference type="ChEBI" id="CHEBI:29105"/>
    </ligand>
</feature>
<organism evidence="23 24">
    <name type="scientific">Chanos chanos</name>
    <name type="common">Milkfish</name>
    <name type="synonym">Mugil chanos</name>
    <dbReference type="NCBI Taxonomy" id="29144"/>
    <lineage>
        <taxon>Eukaryota</taxon>
        <taxon>Metazoa</taxon>
        <taxon>Chordata</taxon>
        <taxon>Craniata</taxon>
        <taxon>Vertebrata</taxon>
        <taxon>Euteleostomi</taxon>
        <taxon>Actinopterygii</taxon>
        <taxon>Neopterygii</taxon>
        <taxon>Teleostei</taxon>
        <taxon>Ostariophysi</taxon>
        <taxon>Gonorynchiformes</taxon>
        <taxon>Chanidae</taxon>
        <taxon>Chanos</taxon>
    </lineage>
</organism>
<dbReference type="PRINTS" id="PR00386">
    <property type="entry name" value="P53SUPPRESSR"/>
</dbReference>
<dbReference type="GO" id="GO:0009653">
    <property type="term" value="P:anatomical structure morphogenesis"/>
    <property type="evidence" value="ECO:0007669"/>
    <property type="project" value="UniProtKB-ARBA"/>
</dbReference>
<accession>A0A6J2VW82</accession>
<comment type="subunit">
    <text evidence="2 18">Binds DNA as a homotetramer.</text>
</comment>
<keyword evidence="4 18" id="KW-0963">Cytoplasm</keyword>
<dbReference type="GO" id="GO:0005737">
    <property type="term" value="C:cytoplasm"/>
    <property type="evidence" value="ECO:0007669"/>
    <property type="project" value="UniProtKB-SubCell"/>
</dbReference>
<proteinExistence type="inferred from homology"/>
<feature type="region of interest" description="Disordered" evidence="19">
    <location>
        <begin position="277"/>
        <end position="323"/>
    </location>
</feature>
<evidence type="ECO:0000256" key="15">
    <source>
        <dbReference type="PIRSR" id="PIRSR602117-1"/>
    </source>
</evidence>
<keyword evidence="14 18" id="KW-0131">Cell cycle</keyword>
<keyword evidence="8 15" id="KW-0862">Zinc</keyword>
<dbReference type="GO" id="GO:0060429">
    <property type="term" value="P:epithelium development"/>
    <property type="evidence" value="ECO:0007669"/>
    <property type="project" value="UniProtKB-ARBA"/>
</dbReference>
<evidence type="ECO:0000256" key="8">
    <source>
        <dbReference type="ARBA" id="ARBA00022833"/>
    </source>
</evidence>
<evidence type="ECO:0000256" key="9">
    <source>
        <dbReference type="ARBA" id="ARBA00023015"/>
    </source>
</evidence>
<evidence type="ECO:0000256" key="12">
    <source>
        <dbReference type="ARBA" id="ARBA00023163"/>
    </source>
</evidence>
<evidence type="ECO:0000256" key="17">
    <source>
        <dbReference type="PIRSR" id="PIRSR602117-3"/>
    </source>
</evidence>
<dbReference type="GeneID" id="115816578"/>
<dbReference type="GO" id="GO:0006915">
    <property type="term" value="P:apoptotic process"/>
    <property type="evidence" value="ECO:0007669"/>
    <property type="project" value="UniProtKB-KW"/>
</dbReference>
<dbReference type="FunFam" id="4.10.170.10:FF:000005">
    <property type="entry name" value="Cellular tumor antigen p53"/>
    <property type="match status" value="1"/>
</dbReference>
<dbReference type="InterPro" id="IPR013872">
    <property type="entry name" value="p53_transactivation_domain"/>
</dbReference>
<keyword evidence="11 18" id="KW-0010">Activator</keyword>
<dbReference type="OrthoDB" id="5915660at2759"/>
<evidence type="ECO:0000259" key="22">
    <source>
        <dbReference type="Pfam" id="PF08563"/>
    </source>
</evidence>
<keyword evidence="23" id="KW-1185">Reference proteome</keyword>
<evidence type="ECO:0000259" key="20">
    <source>
        <dbReference type="Pfam" id="PF00870"/>
    </source>
</evidence>
<dbReference type="InterPro" id="IPR010991">
    <property type="entry name" value="p53_tetrameristn"/>
</dbReference>
<evidence type="ECO:0000313" key="25">
    <source>
        <dbReference type="RefSeq" id="XP_030635417.1"/>
    </source>
</evidence>
<dbReference type="PANTHER" id="PTHR11447">
    <property type="entry name" value="CELLULAR TUMOR ANTIGEN P53"/>
    <property type="match status" value="1"/>
</dbReference>
<evidence type="ECO:0000256" key="2">
    <source>
        <dbReference type="ARBA" id="ARBA00011393"/>
    </source>
</evidence>
<dbReference type="GO" id="GO:0046872">
    <property type="term" value="F:metal ion binding"/>
    <property type="evidence" value="ECO:0007669"/>
    <property type="project" value="UniProtKB-KW"/>
</dbReference>
<dbReference type="GO" id="GO:0000981">
    <property type="term" value="F:DNA-binding transcription factor activity, RNA polymerase II-specific"/>
    <property type="evidence" value="ECO:0007669"/>
    <property type="project" value="TreeGrafter"/>
</dbReference>
<reference evidence="24 25" key="1">
    <citation type="submission" date="2025-04" db="UniProtKB">
        <authorList>
            <consortium name="RefSeq"/>
        </authorList>
    </citation>
    <scope>IDENTIFICATION</scope>
</reference>
<feature type="region of interest" description="Disordered" evidence="19">
    <location>
        <begin position="358"/>
        <end position="396"/>
    </location>
</feature>
<evidence type="ECO:0000256" key="19">
    <source>
        <dbReference type="SAM" id="MobiDB-lite"/>
    </source>
</evidence>
<feature type="binding site" evidence="15">
    <location>
        <position position="231"/>
    </location>
    <ligand>
        <name>Zn(2+)</name>
        <dbReference type="ChEBI" id="CHEBI:29105"/>
    </ligand>
</feature>
<comment type="subcellular location">
    <subcellularLocation>
        <location evidence="18">Cytoplasm</location>
    </subcellularLocation>
    <subcellularLocation>
        <location evidence="18">Nucleus</location>
    </subcellularLocation>
</comment>
<dbReference type="Pfam" id="PF08563">
    <property type="entry name" value="P53_TAD"/>
    <property type="match status" value="1"/>
</dbReference>
<evidence type="ECO:0000259" key="21">
    <source>
        <dbReference type="Pfam" id="PF07710"/>
    </source>
</evidence>
<dbReference type="RefSeq" id="XP_030635417.1">
    <property type="nucleotide sequence ID" value="XM_030779557.1"/>
</dbReference>
<feature type="domain" description="p53 tetramerisation" evidence="21">
    <location>
        <begin position="319"/>
        <end position="356"/>
    </location>
</feature>
<feature type="domain" description="p53 DNA-binding" evidence="20">
    <location>
        <begin position="88"/>
        <end position="277"/>
    </location>
</feature>
<dbReference type="AlphaFoldDB" id="A0A6J2VW82"/>
<evidence type="ECO:0000256" key="11">
    <source>
        <dbReference type="ARBA" id="ARBA00023159"/>
    </source>
</evidence>
<evidence type="ECO:0000256" key="18">
    <source>
        <dbReference type="RuleBase" id="RU003304"/>
    </source>
</evidence>
<dbReference type="GO" id="GO:0000978">
    <property type="term" value="F:RNA polymerase II cis-regulatory region sequence-specific DNA binding"/>
    <property type="evidence" value="ECO:0007669"/>
    <property type="project" value="TreeGrafter"/>
</dbReference>
<evidence type="ECO:0000256" key="13">
    <source>
        <dbReference type="ARBA" id="ARBA00023242"/>
    </source>
</evidence>
<evidence type="ECO:0000256" key="7">
    <source>
        <dbReference type="ARBA" id="ARBA00022723"/>
    </source>
</evidence>
<evidence type="ECO:0000313" key="24">
    <source>
        <dbReference type="RefSeq" id="XP_030635416.1"/>
    </source>
</evidence>
<keyword evidence="9 18" id="KW-0805">Transcription regulation</keyword>
<dbReference type="SUPFAM" id="SSF49417">
    <property type="entry name" value="p53-like transcription factors"/>
    <property type="match status" value="1"/>
</dbReference>
<evidence type="ECO:0000256" key="14">
    <source>
        <dbReference type="ARBA" id="ARBA00023306"/>
    </source>
</evidence>
<evidence type="ECO:0000256" key="5">
    <source>
        <dbReference type="ARBA" id="ARBA00022553"/>
    </source>
</evidence>
<keyword evidence="10 18" id="KW-0238">DNA-binding</keyword>
<evidence type="ECO:0000256" key="4">
    <source>
        <dbReference type="ARBA" id="ARBA00022490"/>
    </source>
</evidence>
<comment type="function">
    <text evidence="18">Multifunctional transcription factor that induces cell cycle arrest, DNA repair or apoptosis upon binding to its target DNA sequence. Acts as a tumor suppressor in many tumor types; induces growth arrest or apoptosis depending on the physiological circumstances and cell type. Negatively regulates cell division by controlling expression of a set of genes required for this process. One of the activated genes is an inhibitor of cyclin-dependent kinases. Apoptosis induction seems to be mediated either by stimulation of BAX and FAS antigen expression, or by repression of Bcl-2 expression.</text>
</comment>
<feature type="domain" description="p53 transactivation" evidence="22">
    <location>
        <begin position="7"/>
        <end position="20"/>
    </location>
</feature>
<feature type="binding site" evidence="15">
    <location>
        <position position="227"/>
    </location>
    <ligand>
        <name>Zn(2+)</name>
        <dbReference type="ChEBI" id="CHEBI:29105"/>
    </ligand>
</feature>
<feature type="site" description="Interaction with DNA" evidence="16">
    <location>
        <position position="108"/>
    </location>
</feature>